<dbReference type="InterPro" id="IPR003758">
    <property type="entry name" value="LpxK"/>
</dbReference>
<dbReference type="UniPathway" id="UPA00359">
    <property type="reaction ID" value="UER00482"/>
</dbReference>
<comment type="pathway">
    <text evidence="1">Glycolipid biosynthesis; lipid IV(A) biosynthesis; lipid IV(A) from (3R)-3-hydroxytetradecanoyl-[acyl-carrier-protein] and UDP-N-acetyl-alpha-D-glucosamine: step 6/6.</text>
</comment>
<dbReference type="GO" id="GO:0016020">
    <property type="term" value="C:membrane"/>
    <property type="evidence" value="ECO:0007669"/>
    <property type="project" value="GOC"/>
</dbReference>
<dbReference type="OrthoDB" id="10266567at2759"/>
<dbReference type="Pfam" id="PF02606">
    <property type="entry name" value="LpxK"/>
    <property type="match status" value="2"/>
</dbReference>
<name>A0A0L0DEE0_THETB</name>
<evidence type="ECO:0000256" key="1">
    <source>
        <dbReference type="ARBA" id="ARBA00004870"/>
    </source>
</evidence>
<dbReference type="Proteomes" id="UP000054408">
    <property type="component" value="Unassembled WGS sequence"/>
</dbReference>
<keyword evidence="5" id="KW-0808">Transferase</keyword>
<proteinExistence type="predicted"/>
<gene>
    <name evidence="10" type="ORF">AMSG_00855</name>
</gene>
<dbReference type="GO" id="GO:0009029">
    <property type="term" value="F:lipid-A 4'-kinase activity"/>
    <property type="evidence" value="ECO:0007669"/>
    <property type="project" value="UniProtKB-EC"/>
</dbReference>
<evidence type="ECO:0000256" key="4">
    <source>
        <dbReference type="ARBA" id="ARBA00022556"/>
    </source>
</evidence>
<evidence type="ECO:0000313" key="10">
    <source>
        <dbReference type="EMBL" id="KNC50697.1"/>
    </source>
</evidence>
<dbReference type="EMBL" id="GL349435">
    <property type="protein sequence ID" value="KNC50697.1"/>
    <property type="molecule type" value="Genomic_DNA"/>
</dbReference>
<keyword evidence="9" id="KW-0443">Lipid metabolism</keyword>
<protein>
    <recommendedName>
        <fullName evidence="2">tetraacyldisaccharide 4'-kinase</fullName>
        <ecNumber evidence="2">2.7.1.130</ecNumber>
    </recommendedName>
</protein>
<dbReference type="PANTHER" id="PTHR42724:SF1">
    <property type="entry name" value="TETRAACYLDISACCHARIDE 4'-KINASE, MITOCHONDRIAL-RELATED"/>
    <property type="match status" value="1"/>
</dbReference>
<evidence type="ECO:0000256" key="8">
    <source>
        <dbReference type="ARBA" id="ARBA00022840"/>
    </source>
</evidence>
<keyword evidence="11" id="KW-1185">Reference proteome</keyword>
<dbReference type="PANTHER" id="PTHR42724">
    <property type="entry name" value="TETRAACYLDISACCHARIDE 4'-KINASE"/>
    <property type="match status" value="1"/>
</dbReference>
<keyword evidence="8" id="KW-0067">ATP-binding</keyword>
<dbReference type="GeneID" id="25560635"/>
<reference evidence="10 11" key="1">
    <citation type="submission" date="2010-05" db="EMBL/GenBank/DDBJ databases">
        <title>The Genome Sequence of Thecamonas trahens ATCC 50062.</title>
        <authorList>
            <consortium name="The Broad Institute Genome Sequencing Platform"/>
            <person name="Russ C."/>
            <person name="Cuomo C."/>
            <person name="Shea T."/>
            <person name="Young S.K."/>
            <person name="Zeng Q."/>
            <person name="Koehrsen M."/>
            <person name="Haas B."/>
            <person name="Borodovsky M."/>
            <person name="Guigo R."/>
            <person name="Alvarado L."/>
            <person name="Berlin A."/>
            <person name="Bochicchio J."/>
            <person name="Borenstein D."/>
            <person name="Chapman S."/>
            <person name="Chen Z."/>
            <person name="Freedman E."/>
            <person name="Gellesch M."/>
            <person name="Goldberg J."/>
            <person name="Griggs A."/>
            <person name="Gujja S."/>
            <person name="Heilman E."/>
            <person name="Heiman D."/>
            <person name="Hepburn T."/>
            <person name="Howarth C."/>
            <person name="Jen D."/>
            <person name="Larson L."/>
            <person name="Mehta T."/>
            <person name="Park D."/>
            <person name="Pearson M."/>
            <person name="Roberts A."/>
            <person name="Saif S."/>
            <person name="Shenoy N."/>
            <person name="Sisk P."/>
            <person name="Stolte C."/>
            <person name="Sykes S."/>
            <person name="Thomson T."/>
            <person name="Walk T."/>
            <person name="White J."/>
            <person name="Yandava C."/>
            <person name="Burger G."/>
            <person name="Gray M.W."/>
            <person name="Holland P.W.H."/>
            <person name="King N."/>
            <person name="Lang F.B.F."/>
            <person name="Roger A.J."/>
            <person name="Ruiz-Trillo I."/>
            <person name="Lander E."/>
            <person name="Nusbaum C."/>
        </authorList>
    </citation>
    <scope>NUCLEOTIDE SEQUENCE [LARGE SCALE GENOMIC DNA]</scope>
    <source>
        <strain evidence="10 11">ATCC 50062</strain>
    </source>
</reference>
<keyword evidence="3" id="KW-0444">Lipid biosynthesis</keyword>
<evidence type="ECO:0000256" key="2">
    <source>
        <dbReference type="ARBA" id="ARBA00012071"/>
    </source>
</evidence>
<accession>A0A0L0DEE0</accession>
<dbReference type="AlphaFoldDB" id="A0A0L0DEE0"/>
<evidence type="ECO:0000256" key="7">
    <source>
        <dbReference type="ARBA" id="ARBA00022777"/>
    </source>
</evidence>
<evidence type="ECO:0000256" key="5">
    <source>
        <dbReference type="ARBA" id="ARBA00022679"/>
    </source>
</evidence>
<dbReference type="RefSeq" id="XP_013762574.1">
    <property type="nucleotide sequence ID" value="XM_013907120.1"/>
</dbReference>
<evidence type="ECO:0000313" key="11">
    <source>
        <dbReference type="Proteomes" id="UP000054408"/>
    </source>
</evidence>
<dbReference type="GO" id="GO:0009245">
    <property type="term" value="P:lipid A biosynthetic process"/>
    <property type="evidence" value="ECO:0007669"/>
    <property type="project" value="UniProtKB-KW"/>
</dbReference>
<dbReference type="EC" id="2.7.1.130" evidence="2"/>
<keyword evidence="7" id="KW-0418">Kinase</keyword>
<keyword evidence="6" id="KW-0547">Nucleotide-binding</keyword>
<dbReference type="GO" id="GO:0005524">
    <property type="term" value="F:ATP binding"/>
    <property type="evidence" value="ECO:0007669"/>
    <property type="project" value="UniProtKB-KW"/>
</dbReference>
<dbReference type="STRING" id="461836.A0A0L0DEE0"/>
<organism evidence="10 11">
    <name type="scientific">Thecamonas trahens ATCC 50062</name>
    <dbReference type="NCBI Taxonomy" id="461836"/>
    <lineage>
        <taxon>Eukaryota</taxon>
        <taxon>Apusozoa</taxon>
        <taxon>Apusomonadida</taxon>
        <taxon>Apusomonadidae</taxon>
        <taxon>Thecamonas</taxon>
    </lineage>
</organism>
<keyword evidence="4" id="KW-0441">Lipid A biosynthesis</keyword>
<evidence type="ECO:0000256" key="6">
    <source>
        <dbReference type="ARBA" id="ARBA00022741"/>
    </source>
</evidence>
<dbReference type="OMA" id="KTPFVQF"/>
<evidence type="ECO:0000256" key="3">
    <source>
        <dbReference type="ARBA" id="ARBA00022516"/>
    </source>
</evidence>
<evidence type="ECO:0000256" key="9">
    <source>
        <dbReference type="ARBA" id="ARBA00023098"/>
    </source>
</evidence>
<sequence>MSRLSVLSALRSRPRLAALAAKLYAVAVDIDRWSYSSGLRHRYTFDGRKVIAVGNVEWGGTGKTPMAAWLALRYASAATPLAIVSAARDEAAMLATECQTQHATVVAVPPGARKAAYAAAVVPSAVSTLVFDDACQHWPLVPHVAIGMVNPLSPHGMPHPRCAARSLAPLGTHRERAARWLASLDLVIIHHAQIAASEQRLPAAISNLEAYSVAPDKRVFSRMSDPVFRHHTEAVKAPSSPLLTSPLLLSGLGSPQAFEATIAASLPTTSHLVHAIYDDHHAWTAAEANALVTDAAHAGHSALLLSAKDWARSGGVLTAAAESVGLPLVTASAVLQISSSATDWSAAAQAQGAAIVDSVTGLLPDGRSS</sequence>